<dbReference type="EMBL" id="CAJVQC010036225">
    <property type="protein sequence ID" value="CAG8760848.1"/>
    <property type="molecule type" value="Genomic_DNA"/>
</dbReference>
<evidence type="ECO:0000313" key="2">
    <source>
        <dbReference type="Proteomes" id="UP000789920"/>
    </source>
</evidence>
<reference evidence="1" key="1">
    <citation type="submission" date="2021-06" db="EMBL/GenBank/DDBJ databases">
        <authorList>
            <person name="Kallberg Y."/>
            <person name="Tangrot J."/>
            <person name="Rosling A."/>
        </authorList>
    </citation>
    <scope>NUCLEOTIDE SEQUENCE</scope>
    <source>
        <strain evidence="1">MA461A</strain>
    </source>
</reference>
<gene>
    <name evidence="1" type="ORF">RPERSI_LOCUS15215</name>
</gene>
<proteinExistence type="predicted"/>
<comment type="caution">
    <text evidence="1">The sequence shown here is derived from an EMBL/GenBank/DDBJ whole genome shotgun (WGS) entry which is preliminary data.</text>
</comment>
<keyword evidence="2" id="KW-1185">Reference proteome</keyword>
<organism evidence="1 2">
    <name type="scientific">Racocetra persica</name>
    <dbReference type="NCBI Taxonomy" id="160502"/>
    <lineage>
        <taxon>Eukaryota</taxon>
        <taxon>Fungi</taxon>
        <taxon>Fungi incertae sedis</taxon>
        <taxon>Mucoromycota</taxon>
        <taxon>Glomeromycotina</taxon>
        <taxon>Glomeromycetes</taxon>
        <taxon>Diversisporales</taxon>
        <taxon>Gigasporaceae</taxon>
        <taxon>Racocetra</taxon>
    </lineage>
</organism>
<sequence length="106" mass="12115">MHPEHNHQLIPENATFATSYWKLTTDMKELIESYTICDIDVSSQIRLLCGLFPDATIVNYDVKNYVYKQTIEATGVQPRAFMIDADPGLESIVPEIYSDTYLLHCV</sequence>
<evidence type="ECO:0000313" key="1">
    <source>
        <dbReference type="EMBL" id="CAG8760848.1"/>
    </source>
</evidence>
<accession>A0ACA9QT04</accession>
<dbReference type="Proteomes" id="UP000789920">
    <property type="component" value="Unassembled WGS sequence"/>
</dbReference>
<protein>
    <submittedName>
        <fullName evidence="1">32357_t:CDS:1</fullName>
    </submittedName>
</protein>
<name>A0ACA9QT04_9GLOM</name>